<name>A0A834M5F6_RHYFE</name>
<organism evidence="1 2">
    <name type="scientific">Rhynchophorus ferrugineus</name>
    <name type="common">Red palm weevil</name>
    <name type="synonym">Curculio ferrugineus</name>
    <dbReference type="NCBI Taxonomy" id="354439"/>
    <lineage>
        <taxon>Eukaryota</taxon>
        <taxon>Metazoa</taxon>
        <taxon>Ecdysozoa</taxon>
        <taxon>Arthropoda</taxon>
        <taxon>Hexapoda</taxon>
        <taxon>Insecta</taxon>
        <taxon>Pterygota</taxon>
        <taxon>Neoptera</taxon>
        <taxon>Endopterygota</taxon>
        <taxon>Coleoptera</taxon>
        <taxon>Polyphaga</taxon>
        <taxon>Cucujiformia</taxon>
        <taxon>Curculionidae</taxon>
        <taxon>Dryophthorinae</taxon>
        <taxon>Rhynchophorus</taxon>
    </lineage>
</organism>
<dbReference type="OrthoDB" id="8189655at2759"/>
<proteinExistence type="predicted"/>
<evidence type="ECO:0000313" key="1">
    <source>
        <dbReference type="EMBL" id="KAF7267480.1"/>
    </source>
</evidence>
<protein>
    <submittedName>
        <fullName evidence="1">Uncharacterized protein</fullName>
    </submittedName>
</protein>
<accession>A0A834M5F6</accession>
<evidence type="ECO:0000313" key="2">
    <source>
        <dbReference type="Proteomes" id="UP000625711"/>
    </source>
</evidence>
<dbReference type="EMBL" id="JAACXV010014418">
    <property type="protein sequence ID" value="KAF7267480.1"/>
    <property type="molecule type" value="Genomic_DNA"/>
</dbReference>
<comment type="caution">
    <text evidence="1">The sequence shown here is derived from an EMBL/GenBank/DDBJ whole genome shotgun (WGS) entry which is preliminary data.</text>
</comment>
<keyword evidence="2" id="KW-1185">Reference proteome</keyword>
<gene>
    <name evidence="1" type="ORF">GWI33_019313</name>
</gene>
<dbReference type="AlphaFoldDB" id="A0A834M5F6"/>
<sequence length="75" mass="8585">MDKNEFHVLIKYCFLKGKIQLKQNLDLMPDTAPGKSSIKDCGCWKRTDRESSAAPSRHLVCVFVRTLGVLSQFKR</sequence>
<reference evidence="1" key="1">
    <citation type="submission" date="2020-08" db="EMBL/GenBank/DDBJ databases">
        <title>Genome sequencing and assembly of the red palm weevil Rhynchophorus ferrugineus.</title>
        <authorList>
            <person name="Dias G.B."/>
            <person name="Bergman C.M."/>
            <person name="Manee M."/>
        </authorList>
    </citation>
    <scope>NUCLEOTIDE SEQUENCE</scope>
    <source>
        <strain evidence="1">AA-2017</strain>
        <tissue evidence="1">Whole larva</tissue>
    </source>
</reference>
<dbReference type="Proteomes" id="UP000625711">
    <property type="component" value="Unassembled WGS sequence"/>
</dbReference>